<name>A0A3G4ZS38_9VIRU</name>
<organism evidence="1">
    <name type="scientific">Edafosvirus sp</name>
    <dbReference type="NCBI Taxonomy" id="2487765"/>
    <lineage>
        <taxon>Viruses</taxon>
        <taxon>Varidnaviria</taxon>
        <taxon>Bamfordvirae</taxon>
        <taxon>Nucleocytoviricota</taxon>
        <taxon>Megaviricetes</taxon>
        <taxon>Imitervirales</taxon>
        <taxon>Mimiviridae</taxon>
        <taxon>Klosneuvirinae</taxon>
    </lineage>
</organism>
<gene>
    <name evidence="1" type="ORF">Edafosvirus1_31</name>
</gene>
<dbReference type="EMBL" id="MK072066">
    <property type="protein sequence ID" value="AYV77700.1"/>
    <property type="molecule type" value="Genomic_DNA"/>
</dbReference>
<accession>A0A3G4ZS38</accession>
<evidence type="ECO:0000313" key="1">
    <source>
        <dbReference type="EMBL" id="AYV77700.1"/>
    </source>
</evidence>
<sequence>MPRGDKFSMFLSPTIERKGFYGIEKDCKNLDEFKAFLIKIQLADTSVIVLNSRKGSLIVESNWKISSKLLDVSEKMIVLVRKDIEVGITISTFCQLNKHLFPKTWPV</sequence>
<reference evidence="1" key="1">
    <citation type="submission" date="2018-10" db="EMBL/GenBank/DDBJ databases">
        <title>Hidden diversity of soil giant viruses.</title>
        <authorList>
            <person name="Schulz F."/>
            <person name="Alteio L."/>
            <person name="Goudeau D."/>
            <person name="Ryan E.M."/>
            <person name="Malmstrom R.R."/>
            <person name="Blanchard J."/>
            <person name="Woyke T."/>
        </authorList>
    </citation>
    <scope>NUCLEOTIDE SEQUENCE</scope>
    <source>
        <strain evidence="1">EDV1</strain>
    </source>
</reference>
<proteinExistence type="predicted"/>
<protein>
    <submittedName>
        <fullName evidence="1">Uncharacterized protein</fullName>
    </submittedName>
</protein>